<proteinExistence type="inferred from homology"/>
<keyword evidence="8" id="KW-1185">Reference proteome</keyword>
<evidence type="ECO:0000313" key="8">
    <source>
        <dbReference type="Proteomes" id="UP001168821"/>
    </source>
</evidence>
<keyword evidence="2" id="KW-0646">Protease inhibitor</keyword>
<dbReference type="InterPro" id="IPR036186">
    <property type="entry name" value="Serpin_sf"/>
</dbReference>
<comment type="caution">
    <text evidence="7">The sequence shown here is derived from an EMBL/GenBank/DDBJ whole genome shotgun (WGS) entry which is preliminary data.</text>
</comment>
<protein>
    <recommendedName>
        <fullName evidence="6">Serpin domain-containing protein</fullName>
    </recommendedName>
</protein>
<sequence>MKTFILLALTVSYVTGITPQLVTSNNLFTASIYKEASKDGNENLLISPFSAEVVLALAQSGANGETAEEIRSSLHLPNNAEETKTSFKELLQTFNNKESYSLHTANKIYVAKNFVIKNDFKTRATGVFSSEIENIDFGESEQAAKTINGWVEDQTNHKIKDLVDSSFLNSGIPAMMINALYFQANWTDRDFHKFPSLKRDFHKSATEVVKVDTMMKHGARLNYYENTEVGATFLELPFQGGDAHMVLVLPTDKQGLADVEKQAEKVFKAQPFKSEIVDVIMPLFKVESKIDFKKILQKLGVRKAFNLGQADFSGIAGNKGELAVGGVLQKTYINVNQDGVEAAAATNLWFFMSGPPRATKTFNVDHPFIFYVKTNDVILFAGRVLSPSH</sequence>
<organism evidence="7 8">
    <name type="scientific">Zophobas morio</name>
    <dbReference type="NCBI Taxonomy" id="2755281"/>
    <lineage>
        <taxon>Eukaryota</taxon>
        <taxon>Metazoa</taxon>
        <taxon>Ecdysozoa</taxon>
        <taxon>Arthropoda</taxon>
        <taxon>Hexapoda</taxon>
        <taxon>Insecta</taxon>
        <taxon>Pterygota</taxon>
        <taxon>Neoptera</taxon>
        <taxon>Endopterygota</taxon>
        <taxon>Coleoptera</taxon>
        <taxon>Polyphaga</taxon>
        <taxon>Cucujiformia</taxon>
        <taxon>Tenebrionidae</taxon>
        <taxon>Zophobas</taxon>
    </lineage>
</organism>
<dbReference type="PANTHER" id="PTHR11461:SF211">
    <property type="entry name" value="GH10112P-RELATED"/>
    <property type="match status" value="1"/>
</dbReference>
<dbReference type="GO" id="GO:0005615">
    <property type="term" value="C:extracellular space"/>
    <property type="evidence" value="ECO:0007669"/>
    <property type="project" value="InterPro"/>
</dbReference>
<reference evidence="7" key="1">
    <citation type="journal article" date="2023" name="G3 (Bethesda)">
        <title>Whole genome assemblies of Zophobas morio and Tenebrio molitor.</title>
        <authorList>
            <person name="Kaur S."/>
            <person name="Stinson S.A."/>
            <person name="diCenzo G.C."/>
        </authorList>
    </citation>
    <scope>NUCLEOTIDE SEQUENCE</scope>
    <source>
        <strain evidence="7">QUZm001</strain>
    </source>
</reference>
<evidence type="ECO:0000256" key="2">
    <source>
        <dbReference type="ARBA" id="ARBA00022690"/>
    </source>
</evidence>
<dbReference type="InterPro" id="IPR023796">
    <property type="entry name" value="Serpin_dom"/>
</dbReference>
<dbReference type="SMART" id="SM00093">
    <property type="entry name" value="SERPIN"/>
    <property type="match status" value="1"/>
</dbReference>
<evidence type="ECO:0000256" key="5">
    <source>
        <dbReference type="SAM" id="SignalP"/>
    </source>
</evidence>
<dbReference type="CDD" id="cd19955">
    <property type="entry name" value="serpin48-like_insects"/>
    <property type="match status" value="1"/>
</dbReference>
<accession>A0AA38M5B5</accession>
<dbReference type="EMBL" id="JALNTZ010000007">
    <property type="protein sequence ID" value="KAJ3644615.1"/>
    <property type="molecule type" value="Genomic_DNA"/>
</dbReference>
<dbReference type="InterPro" id="IPR023795">
    <property type="entry name" value="Serpin_CS"/>
</dbReference>
<evidence type="ECO:0000256" key="4">
    <source>
        <dbReference type="RuleBase" id="RU000411"/>
    </source>
</evidence>
<evidence type="ECO:0000256" key="1">
    <source>
        <dbReference type="ARBA" id="ARBA00009500"/>
    </source>
</evidence>
<dbReference type="Gene3D" id="3.30.497.10">
    <property type="entry name" value="Antithrombin, subunit I, domain 2"/>
    <property type="match status" value="1"/>
</dbReference>
<dbReference type="InterPro" id="IPR000215">
    <property type="entry name" value="Serpin_fam"/>
</dbReference>
<name>A0AA38M5B5_9CUCU</name>
<feature type="domain" description="Serpin" evidence="6">
    <location>
        <begin position="30"/>
        <end position="387"/>
    </location>
</feature>
<evidence type="ECO:0000313" key="7">
    <source>
        <dbReference type="EMBL" id="KAJ3644615.1"/>
    </source>
</evidence>
<comment type="similarity">
    <text evidence="1 4">Belongs to the serpin family.</text>
</comment>
<evidence type="ECO:0000259" key="6">
    <source>
        <dbReference type="SMART" id="SM00093"/>
    </source>
</evidence>
<gene>
    <name evidence="7" type="ORF">Zmor_022335</name>
</gene>
<keyword evidence="3" id="KW-0722">Serine protease inhibitor</keyword>
<feature type="chain" id="PRO_5041218980" description="Serpin domain-containing protein" evidence="5">
    <location>
        <begin position="17"/>
        <end position="389"/>
    </location>
</feature>
<dbReference type="Proteomes" id="UP001168821">
    <property type="component" value="Unassembled WGS sequence"/>
</dbReference>
<dbReference type="PROSITE" id="PS00284">
    <property type="entry name" value="SERPIN"/>
    <property type="match status" value="1"/>
</dbReference>
<dbReference type="Pfam" id="PF00079">
    <property type="entry name" value="Serpin"/>
    <property type="match status" value="1"/>
</dbReference>
<dbReference type="AlphaFoldDB" id="A0AA38M5B5"/>
<keyword evidence="5" id="KW-0732">Signal</keyword>
<dbReference type="InterPro" id="IPR042185">
    <property type="entry name" value="Serpin_sf_2"/>
</dbReference>
<dbReference type="GO" id="GO:0004867">
    <property type="term" value="F:serine-type endopeptidase inhibitor activity"/>
    <property type="evidence" value="ECO:0007669"/>
    <property type="project" value="UniProtKB-KW"/>
</dbReference>
<dbReference type="SUPFAM" id="SSF56574">
    <property type="entry name" value="Serpins"/>
    <property type="match status" value="1"/>
</dbReference>
<dbReference type="InterPro" id="IPR042178">
    <property type="entry name" value="Serpin_sf_1"/>
</dbReference>
<feature type="signal peptide" evidence="5">
    <location>
        <begin position="1"/>
        <end position="16"/>
    </location>
</feature>
<evidence type="ECO:0000256" key="3">
    <source>
        <dbReference type="ARBA" id="ARBA00022900"/>
    </source>
</evidence>
<dbReference type="Gene3D" id="2.30.39.10">
    <property type="entry name" value="Alpha-1-antitrypsin, domain 1"/>
    <property type="match status" value="2"/>
</dbReference>
<dbReference type="PANTHER" id="PTHR11461">
    <property type="entry name" value="SERINE PROTEASE INHIBITOR, SERPIN"/>
    <property type="match status" value="1"/>
</dbReference>